<organism evidence="1 2">
    <name type="scientific">Paenibacillus mucilaginosus 3016</name>
    <dbReference type="NCBI Taxonomy" id="1116391"/>
    <lineage>
        <taxon>Bacteria</taxon>
        <taxon>Bacillati</taxon>
        <taxon>Bacillota</taxon>
        <taxon>Bacilli</taxon>
        <taxon>Bacillales</taxon>
        <taxon>Paenibacillaceae</taxon>
        <taxon>Paenibacillus</taxon>
    </lineage>
</organism>
<dbReference type="HOGENOM" id="CLU_2524390_0_0_9"/>
<dbReference type="EMBL" id="CP003235">
    <property type="protein sequence ID" value="AFC33031.1"/>
    <property type="molecule type" value="Genomic_DNA"/>
</dbReference>
<evidence type="ECO:0000313" key="1">
    <source>
        <dbReference type="EMBL" id="AFC33031.1"/>
    </source>
</evidence>
<dbReference type="KEGG" id="pmq:PM3016_6399"/>
<protein>
    <submittedName>
        <fullName evidence="1">Uncharacterized protein</fullName>
    </submittedName>
</protein>
<evidence type="ECO:0000313" key="2">
    <source>
        <dbReference type="Proteomes" id="UP000007523"/>
    </source>
</evidence>
<gene>
    <name evidence="1" type="ORF">PM3016_6399</name>
</gene>
<reference evidence="1 2" key="1">
    <citation type="journal article" date="2012" name="J. Bacteriol.">
        <title>Complete Genome Sequence of Paenibacillus mucilaginosus 3016, a Bacterium Functional as Microbial Fertilizer.</title>
        <authorList>
            <person name="Ma M."/>
            <person name="Wang Z."/>
            <person name="Li L."/>
            <person name="Jiang X."/>
            <person name="Guan D."/>
            <person name="Cao F."/>
            <person name="Chen H."/>
            <person name="Wang X."/>
            <person name="Shen D."/>
            <person name="Du B."/>
            <person name="Li J."/>
        </authorList>
    </citation>
    <scope>NUCLEOTIDE SEQUENCE [LARGE SCALE GENOMIC DNA]</scope>
    <source>
        <strain evidence="1 2">3016</strain>
    </source>
</reference>
<keyword evidence="2" id="KW-1185">Reference proteome</keyword>
<proteinExistence type="predicted"/>
<name>H6NGE9_9BACL</name>
<dbReference type="AlphaFoldDB" id="H6NGE9"/>
<sequence length="84" mass="8706">MVEAQHADAVVPPAELHVETVERARVLEHELIRVRLGAGAGLPVHDGRSLSGTAAPVPAERFAASISRVSSSASAMFSSAFVSS</sequence>
<dbReference type="Proteomes" id="UP000007523">
    <property type="component" value="Chromosome"/>
</dbReference>
<accession>H6NGE9</accession>